<dbReference type="PANTHER" id="PTHR46580:SF2">
    <property type="entry name" value="MAM DOMAIN-CONTAINING PROTEIN"/>
    <property type="match status" value="1"/>
</dbReference>
<dbReference type="Gene3D" id="2.130.10.130">
    <property type="entry name" value="Integrin alpha, N-terminal"/>
    <property type="match status" value="2"/>
</dbReference>
<sequence length="450" mass="44761">MRLPRTRAVVVGVTAVAAVGLAPAPAAARPAVDPAVPPAAGSDDINGDGHRDYVQYADWLPGVGYAGGVRITYGTASGPGTVTQDVHQETPGIPGQHLGGDDMFGSRLAVGDFNGDGYGDIVAGSLGAETAPTLTGTLVILWGSASGVSGGTALPHGELPPGGPHYGEELATGDFDGDGHPDIAAATGDGVRILHGPFTPAGGTGPVTRESRADFFTHSLVAGDLTGDGTAELVVIGAQFGGNPGATDAWLPGGATLRLDPSTAATGEAVGVVADFDQDGYGDVAFGVPTDDNFTGALVVWPGGPSGPGTPARLTQPGTPDYEERFGHSVSAGDVNGDGFPELAVGSPGEWVDNQMYAGGVTVLSGGPGGLTAAGAQWLDRETPGVPEDAQFFGEFGRDVRLRDSDGDGHADLFAEGGQPALLLPGGLSGIDPAAGATQLPGSGFVAFPQ</sequence>
<dbReference type="InterPro" id="IPR013519">
    <property type="entry name" value="Int_alpha_beta-p"/>
</dbReference>
<dbReference type="SUPFAM" id="SSF69318">
    <property type="entry name" value="Integrin alpha N-terminal domain"/>
    <property type="match status" value="1"/>
</dbReference>
<dbReference type="PANTHER" id="PTHR46580">
    <property type="entry name" value="SENSOR KINASE-RELATED"/>
    <property type="match status" value="1"/>
</dbReference>
<keyword evidence="1 5" id="KW-0732">Signal</keyword>
<dbReference type="Pfam" id="PF01839">
    <property type="entry name" value="FG-GAP"/>
    <property type="match status" value="2"/>
</dbReference>
<comment type="caution">
    <text evidence="6">The sequence shown here is derived from an EMBL/GenBank/DDBJ whole genome shotgun (WGS) entry which is preliminary data.</text>
</comment>
<organism evidence="6 7">
    <name type="scientific">Streptomyces litchfieldiae</name>
    <dbReference type="NCBI Taxonomy" id="3075543"/>
    <lineage>
        <taxon>Bacteria</taxon>
        <taxon>Bacillati</taxon>
        <taxon>Actinomycetota</taxon>
        <taxon>Actinomycetes</taxon>
        <taxon>Kitasatosporales</taxon>
        <taxon>Streptomycetaceae</taxon>
        <taxon>Streptomyces</taxon>
    </lineage>
</organism>
<dbReference type="EMBL" id="JAVREL010000001">
    <property type="protein sequence ID" value="MDT0341544.1"/>
    <property type="molecule type" value="Genomic_DNA"/>
</dbReference>
<evidence type="ECO:0000256" key="2">
    <source>
        <dbReference type="ARBA" id="ARBA00022737"/>
    </source>
</evidence>
<evidence type="ECO:0000256" key="4">
    <source>
        <dbReference type="SAM" id="MobiDB-lite"/>
    </source>
</evidence>
<dbReference type="InterPro" id="IPR028994">
    <property type="entry name" value="Integrin_alpha_N"/>
</dbReference>
<feature type="signal peptide" evidence="5">
    <location>
        <begin position="1"/>
        <end position="28"/>
    </location>
</feature>
<gene>
    <name evidence="6" type="ORF">RM590_02640</name>
</gene>
<feature type="region of interest" description="Disordered" evidence="4">
    <location>
        <begin position="27"/>
        <end position="47"/>
    </location>
</feature>
<evidence type="ECO:0000256" key="1">
    <source>
        <dbReference type="ARBA" id="ARBA00022729"/>
    </source>
</evidence>
<dbReference type="PROSITE" id="PS51470">
    <property type="entry name" value="FG_GAP"/>
    <property type="match status" value="2"/>
</dbReference>
<keyword evidence="7" id="KW-1185">Reference proteome</keyword>
<protein>
    <submittedName>
        <fullName evidence="6">FG-GAP and VCBS repeat-containing protein</fullName>
    </submittedName>
</protein>
<evidence type="ECO:0000313" key="7">
    <source>
        <dbReference type="Proteomes" id="UP001183246"/>
    </source>
</evidence>
<reference evidence="7" key="1">
    <citation type="submission" date="2023-07" db="EMBL/GenBank/DDBJ databases">
        <title>30 novel species of actinomycetes from the DSMZ collection.</title>
        <authorList>
            <person name="Nouioui I."/>
        </authorList>
    </citation>
    <scope>NUCLEOTIDE SEQUENCE [LARGE SCALE GENOMIC DNA]</scope>
    <source>
        <strain evidence="7">DSM 44938</strain>
    </source>
</reference>
<keyword evidence="2" id="KW-0677">Repeat</keyword>
<dbReference type="SMART" id="SM00191">
    <property type="entry name" value="Int_alpha"/>
    <property type="match status" value="3"/>
</dbReference>
<feature type="compositionally biased region" description="Low complexity" evidence="4">
    <location>
        <begin position="27"/>
        <end position="41"/>
    </location>
</feature>
<name>A0ABU2MLM2_9ACTN</name>
<dbReference type="Proteomes" id="UP001183246">
    <property type="component" value="Unassembled WGS sequence"/>
</dbReference>
<dbReference type="Pfam" id="PF13517">
    <property type="entry name" value="FG-GAP_3"/>
    <property type="match status" value="1"/>
</dbReference>
<evidence type="ECO:0000313" key="6">
    <source>
        <dbReference type="EMBL" id="MDT0341544.1"/>
    </source>
</evidence>
<dbReference type="InterPro" id="IPR000413">
    <property type="entry name" value="Integrin_alpha"/>
</dbReference>
<dbReference type="PRINTS" id="PR01185">
    <property type="entry name" value="INTEGRINA"/>
</dbReference>
<dbReference type="RefSeq" id="WP_311702672.1">
    <property type="nucleotide sequence ID" value="NZ_JAVREL010000001.1"/>
</dbReference>
<keyword evidence="3" id="KW-0325">Glycoprotein</keyword>
<evidence type="ECO:0000256" key="3">
    <source>
        <dbReference type="ARBA" id="ARBA00023180"/>
    </source>
</evidence>
<dbReference type="InterPro" id="IPR013517">
    <property type="entry name" value="FG-GAP"/>
</dbReference>
<evidence type="ECO:0000256" key="5">
    <source>
        <dbReference type="SAM" id="SignalP"/>
    </source>
</evidence>
<feature type="chain" id="PRO_5047218978" evidence="5">
    <location>
        <begin position="29"/>
        <end position="450"/>
    </location>
</feature>
<accession>A0ABU2MLM2</accession>
<proteinExistence type="predicted"/>